<dbReference type="InterPro" id="IPR038666">
    <property type="entry name" value="SSP1_head-tail_sf"/>
</dbReference>
<comment type="caution">
    <text evidence="2">The sequence shown here is derived from an EMBL/GenBank/DDBJ whole genome shotgun (WGS) entry which is preliminary data.</text>
</comment>
<name>A0A2B2NDU3_BACCE</name>
<evidence type="ECO:0000313" key="3">
    <source>
        <dbReference type="Proteomes" id="UP000224386"/>
    </source>
</evidence>
<gene>
    <name evidence="2" type="ORF">COK05_08675</name>
    <name evidence="1" type="ORF">F8165_26250</name>
</gene>
<sequence length="108" mass="13063">MEELYIHEVTVKRNQKVKQPAGNFKEEPVIIYERMKCRVTTHTAVDNERLKRNKQNFEPNFKIYTSAEHNIHTNDVIYFHDYVFEVRGEPRNPSFLNHHIELYCELLE</sequence>
<evidence type="ECO:0000313" key="1">
    <source>
        <dbReference type="EMBL" id="KAB2447061.1"/>
    </source>
</evidence>
<dbReference type="AlphaFoldDB" id="A0A2B2NDU3"/>
<reference evidence="1 4" key="2">
    <citation type="submission" date="2019-10" db="EMBL/GenBank/DDBJ databases">
        <title>Bacillus from the desert of Cuatro Cinegas, Coahuila.</title>
        <authorList>
            <person name="Olmedo-Alvarez G."/>
            <person name="Saldana S."/>
            <person name="Barcelo D."/>
        </authorList>
    </citation>
    <scope>NUCLEOTIDE SEQUENCE [LARGE SCALE GENOMIC DNA]</scope>
    <source>
        <strain evidence="1 4">CH316_11T</strain>
    </source>
</reference>
<evidence type="ECO:0008006" key="5">
    <source>
        <dbReference type="Google" id="ProtNLM"/>
    </source>
</evidence>
<dbReference type="Gene3D" id="2.40.10.270">
    <property type="entry name" value="Bacteriophage SPP1 head-tail adaptor protein"/>
    <property type="match status" value="1"/>
</dbReference>
<dbReference type="EMBL" id="WBPI01000023">
    <property type="protein sequence ID" value="KAB2447061.1"/>
    <property type="molecule type" value="Genomic_DNA"/>
</dbReference>
<dbReference type="Proteomes" id="UP000461739">
    <property type="component" value="Unassembled WGS sequence"/>
</dbReference>
<accession>A0A2B2NDU3</accession>
<reference evidence="2 3" key="1">
    <citation type="submission" date="2017-09" db="EMBL/GenBank/DDBJ databases">
        <title>Large-scale bioinformatics analysis of Bacillus genomes uncovers conserved roles of natural products in bacterial physiology.</title>
        <authorList>
            <consortium name="Agbiome Team Llc"/>
            <person name="Bleich R.M."/>
            <person name="Grubbs K.J."/>
            <person name="Santa Maria K.C."/>
            <person name="Allen S.E."/>
            <person name="Farag S."/>
            <person name="Shank E.A."/>
            <person name="Bowers A."/>
        </authorList>
    </citation>
    <scope>NUCLEOTIDE SEQUENCE [LARGE SCALE GENOMIC DNA]</scope>
    <source>
        <strain evidence="2 3">AFS070861</strain>
    </source>
</reference>
<evidence type="ECO:0000313" key="4">
    <source>
        <dbReference type="Proteomes" id="UP000461739"/>
    </source>
</evidence>
<organism evidence="2 3">
    <name type="scientific">Bacillus cereus</name>
    <dbReference type="NCBI Taxonomy" id="1396"/>
    <lineage>
        <taxon>Bacteria</taxon>
        <taxon>Bacillati</taxon>
        <taxon>Bacillota</taxon>
        <taxon>Bacilli</taxon>
        <taxon>Bacillales</taxon>
        <taxon>Bacillaceae</taxon>
        <taxon>Bacillus</taxon>
        <taxon>Bacillus cereus group</taxon>
    </lineage>
</organism>
<evidence type="ECO:0000313" key="2">
    <source>
        <dbReference type="EMBL" id="PFQ47809.1"/>
    </source>
</evidence>
<protein>
    <recommendedName>
        <fullName evidence="5">Phage head-tail adapter protein</fullName>
    </recommendedName>
</protein>
<dbReference type="Proteomes" id="UP000224386">
    <property type="component" value="Unassembled WGS sequence"/>
</dbReference>
<dbReference type="RefSeq" id="WP_000392019.1">
    <property type="nucleotide sequence ID" value="NZ_CP063160.1"/>
</dbReference>
<dbReference type="EMBL" id="NVAP01000019">
    <property type="protein sequence ID" value="PFQ47809.1"/>
    <property type="molecule type" value="Genomic_DNA"/>
</dbReference>
<proteinExistence type="predicted"/>